<dbReference type="GO" id="GO:0008776">
    <property type="term" value="F:acetate kinase activity"/>
    <property type="evidence" value="ECO:0007669"/>
    <property type="project" value="UniProtKB-UniRule"/>
</dbReference>
<evidence type="ECO:0000256" key="7">
    <source>
        <dbReference type="ARBA" id="ARBA00022840"/>
    </source>
</evidence>
<dbReference type="InterPro" id="IPR000890">
    <property type="entry name" value="Aliphatic_acid_kin_short-chain"/>
</dbReference>
<keyword evidence="3 9" id="KW-0808">Transferase</keyword>
<proteinExistence type="inferred from homology"/>
<keyword evidence="8 9" id="KW-0460">Magnesium</keyword>
<comment type="subunit">
    <text evidence="9">Homodimer.</text>
</comment>
<reference evidence="11 12" key="1">
    <citation type="submission" date="2020-08" db="EMBL/GenBank/DDBJ databases">
        <title>Genomic Encyclopedia of Type Strains, Phase IV (KMG-IV): sequencing the most valuable type-strain genomes for metagenomic binning, comparative biology and taxonomic classification.</title>
        <authorList>
            <person name="Goeker M."/>
        </authorList>
    </citation>
    <scope>NUCLEOTIDE SEQUENCE [LARGE SCALE GENOMIC DNA]</scope>
    <source>
        <strain evidence="11 12">DSM 15743</strain>
    </source>
</reference>
<organism evidence="11 12">
    <name type="scientific">Microvirga flocculans</name>
    <dbReference type="NCBI Taxonomy" id="217168"/>
    <lineage>
        <taxon>Bacteria</taxon>
        <taxon>Pseudomonadati</taxon>
        <taxon>Pseudomonadota</taxon>
        <taxon>Alphaproteobacteria</taxon>
        <taxon>Hyphomicrobiales</taxon>
        <taxon>Methylobacteriaceae</taxon>
        <taxon>Microvirga</taxon>
    </lineage>
</organism>
<feature type="binding site" evidence="9">
    <location>
        <position position="16"/>
    </location>
    <ligand>
        <name>ATP</name>
        <dbReference type="ChEBI" id="CHEBI:30616"/>
    </ligand>
</feature>
<sequence>MIPVLIVLNAGSSSVKFQVYDMPDGTEPRLVWKGFYEGLGGAAHFVVRHAGGVDLDEKSWAPGEEFGHEDALMHLVSWLRQHQEGRSLAAIGHRVVHGGEAYSSPVLVDEAVIQKLETLVPLAPLHQPHNLEPIKIVRRRLSGMPQVACFDTAFHQTQSDIASLFALPREMRERGVRRYGFHGLSYNYIASVLRDYDPHLAEGRVIAAHLGNGASLCALDNGASIATTMGFSALDGLPMGTRCGAVDAGVVFYMLREMKLSPEEAERVLYTKSGLLGVSGLSNDMRVLRANAAANADARRAIDLFVYRITREIGSLVAALGGIDGLVFTGGIGENDVATRSEVIARLAWAGFTLDEAANRAGGPRISSGPGPTAWVIPTNEELVIARQSCSALGARQAKLAS</sequence>
<dbReference type="PROSITE" id="PS01075">
    <property type="entry name" value="ACETATE_KINASE_1"/>
    <property type="match status" value="1"/>
</dbReference>
<comment type="function">
    <text evidence="9">Catalyzes the formation of acetyl phosphate from acetate and ATP. Can also catalyze the reverse reaction.</text>
</comment>
<keyword evidence="2 9" id="KW-0963">Cytoplasm</keyword>
<evidence type="ECO:0000256" key="5">
    <source>
        <dbReference type="ARBA" id="ARBA00022741"/>
    </source>
</evidence>
<feature type="site" description="Transition state stabilizer" evidence="9">
    <location>
        <position position="182"/>
    </location>
</feature>
<dbReference type="PIRSF" id="PIRSF000722">
    <property type="entry name" value="Acetate_prop_kin"/>
    <property type="match status" value="1"/>
</dbReference>
<dbReference type="PROSITE" id="PS01076">
    <property type="entry name" value="ACETATE_KINASE_2"/>
    <property type="match status" value="1"/>
</dbReference>
<evidence type="ECO:0000256" key="1">
    <source>
        <dbReference type="ARBA" id="ARBA00008748"/>
    </source>
</evidence>
<evidence type="ECO:0000256" key="10">
    <source>
        <dbReference type="RuleBase" id="RU003835"/>
    </source>
</evidence>
<comment type="subcellular location">
    <subcellularLocation>
        <location evidence="9">Cytoplasm</location>
    </subcellularLocation>
</comment>
<evidence type="ECO:0000256" key="3">
    <source>
        <dbReference type="ARBA" id="ARBA00022679"/>
    </source>
</evidence>
<dbReference type="InterPro" id="IPR043129">
    <property type="entry name" value="ATPase_NBD"/>
</dbReference>
<dbReference type="InterPro" id="IPR004372">
    <property type="entry name" value="Ac/propionate_kinase"/>
</dbReference>
<dbReference type="EMBL" id="JACIDC010000019">
    <property type="protein sequence ID" value="MBB4042076.1"/>
    <property type="molecule type" value="Genomic_DNA"/>
</dbReference>
<dbReference type="SUPFAM" id="SSF53067">
    <property type="entry name" value="Actin-like ATPase domain"/>
    <property type="match status" value="2"/>
</dbReference>
<evidence type="ECO:0000256" key="4">
    <source>
        <dbReference type="ARBA" id="ARBA00022723"/>
    </source>
</evidence>
<keyword evidence="12" id="KW-1185">Reference proteome</keyword>
<accession>A0A7W6N9V2</accession>
<evidence type="ECO:0000313" key="12">
    <source>
        <dbReference type="Proteomes" id="UP000519439"/>
    </source>
</evidence>
<keyword evidence="5 9" id="KW-0547">Nucleotide-binding</keyword>
<feature type="binding site" evidence="9">
    <location>
        <begin position="284"/>
        <end position="286"/>
    </location>
    <ligand>
        <name>ATP</name>
        <dbReference type="ChEBI" id="CHEBI:30616"/>
    </ligand>
</feature>
<dbReference type="AlphaFoldDB" id="A0A7W6N9V2"/>
<dbReference type="GO" id="GO:0006083">
    <property type="term" value="P:acetate metabolic process"/>
    <property type="evidence" value="ECO:0007669"/>
    <property type="project" value="TreeGrafter"/>
</dbReference>
<feature type="binding site" evidence="9">
    <location>
        <position position="94"/>
    </location>
    <ligand>
        <name>substrate</name>
    </ligand>
</feature>
<dbReference type="NCBIfam" id="TIGR00016">
    <property type="entry name" value="ackA"/>
    <property type="match status" value="1"/>
</dbReference>
<keyword evidence="6 9" id="KW-0418">Kinase</keyword>
<dbReference type="GO" id="GO:0005829">
    <property type="term" value="C:cytosol"/>
    <property type="evidence" value="ECO:0007669"/>
    <property type="project" value="TreeGrafter"/>
</dbReference>
<dbReference type="Proteomes" id="UP000519439">
    <property type="component" value="Unassembled WGS sequence"/>
</dbReference>
<gene>
    <name evidence="9" type="primary">ackA</name>
    <name evidence="11" type="ORF">GGR34_003761</name>
</gene>
<feature type="binding site" evidence="9">
    <location>
        <position position="381"/>
    </location>
    <ligand>
        <name>Mg(2+)</name>
        <dbReference type="ChEBI" id="CHEBI:18420"/>
    </ligand>
</feature>
<comment type="caution">
    <text evidence="11">The sequence shown here is derived from an EMBL/GenBank/DDBJ whole genome shotgun (WGS) entry which is preliminary data.</text>
</comment>
<evidence type="ECO:0000256" key="9">
    <source>
        <dbReference type="HAMAP-Rule" id="MF_00020"/>
    </source>
</evidence>
<comment type="similarity">
    <text evidence="1 9 10">Belongs to the acetokinase family.</text>
</comment>
<feature type="binding site" evidence="9">
    <location>
        <position position="9"/>
    </location>
    <ligand>
        <name>Mg(2+)</name>
        <dbReference type="ChEBI" id="CHEBI:18420"/>
    </ligand>
</feature>
<feature type="binding site" evidence="9">
    <location>
        <begin position="331"/>
        <end position="335"/>
    </location>
    <ligand>
        <name>ATP</name>
        <dbReference type="ChEBI" id="CHEBI:30616"/>
    </ligand>
</feature>
<evidence type="ECO:0000256" key="8">
    <source>
        <dbReference type="ARBA" id="ARBA00022842"/>
    </source>
</evidence>
<evidence type="ECO:0000313" key="11">
    <source>
        <dbReference type="EMBL" id="MBB4042076.1"/>
    </source>
</evidence>
<dbReference type="RefSeq" id="WP_027316862.1">
    <property type="nucleotide sequence ID" value="NZ_JACIDC010000019.1"/>
</dbReference>
<feature type="binding site" evidence="9">
    <location>
        <begin position="209"/>
        <end position="213"/>
    </location>
    <ligand>
        <name>ATP</name>
        <dbReference type="ChEBI" id="CHEBI:30616"/>
    </ligand>
</feature>
<dbReference type="GO" id="GO:0000287">
    <property type="term" value="F:magnesium ion binding"/>
    <property type="evidence" value="ECO:0007669"/>
    <property type="project" value="UniProtKB-UniRule"/>
</dbReference>
<dbReference type="GO" id="GO:0005524">
    <property type="term" value="F:ATP binding"/>
    <property type="evidence" value="ECO:0007669"/>
    <property type="project" value="UniProtKB-KW"/>
</dbReference>
<feature type="active site" description="Proton donor/acceptor" evidence="9">
    <location>
        <position position="151"/>
    </location>
</feature>
<dbReference type="PANTHER" id="PTHR21060">
    <property type="entry name" value="ACETATE KINASE"/>
    <property type="match status" value="1"/>
</dbReference>
<dbReference type="EC" id="2.7.2.1" evidence="9"/>
<feature type="site" description="Transition state stabilizer" evidence="9">
    <location>
        <position position="242"/>
    </location>
</feature>
<dbReference type="Pfam" id="PF00871">
    <property type="entry name" value="Acetate_kinase"/>
    <property type="match status" value="1"/>
</dbReference>
<comment type="catalytic activity">
    <reaction evidence="9">
        <text>acetate + ATP = acetyl phosphate + ADP</text>
        <dbReference type="Rhea" id="RHEA:11352"/>
        <dbReference type="ChEBI" id="CHEBI:22191"/>
        <dbReference type="ChEBI" id="CHEBI:30089"/>
        <dbReference type="ChEBI" id="CHEBI:30616"/>
        <dbReference type="ChEBI" id="CHEBI:456216"/>
        <dbReference type="EC" id="2.7.2.1"/>
    </reaction>
</comment>
<dbReference type="Gene3D" id="3.30.420.40">
    <property type="match status" value="2"/>
</dbReference>
<comment type="pathway">
    <text evidence="9">Metabolic intermediate biosynthesis; acetyl-CoA biosynthesis; acetyl-CoA from acetate: step 1/2.</text>
</comment>
<comment type="cofactor">
    <cofactor evidence="9">
        <name>Mg(2+)</name>
        <dbReference type="ChEBI" id="CHEBI:18420"/>
    </cofactor>
    <cofactor evidence="9">
        <name>Mn(2+)</name>
        <dbReference type="ChEBI" id="CHEBI:29035"/>
    </cofactor>
    <text evidence="9">Mg(2+). Can also accept Mn(2+).</text>
</comment>
<dbReference type="PANTHER" id="PTHR21060:SF21">
    <property type="entry name" value="ACETATE KINASE"/>
    <property type="match status" value="1"/>
</dbReference>
<name>A0A7W6N9V2_9HYPH</name>
<dbReference type="HAMAP" id="MF_00020">
    <property type="entry name" value="Acetate_kinase"/>
    <property type="match status" value="1"/>
</dbReference>
<keyword evidence="4 9" id="KW-0479">Metal-binding</keyword>
<evidence type="ECO:0000256" key="6">
    <source>
        <dbReference type="ARBA" id="ARBA00022777"/>
    </source>
</evidence>
<evidence type="ECO:0000256" key="2">
    <source>
        <dbReference type="ARBA" id="ARBA00022490"/>
    </source>
</evidence>
<dbReference type="GO" id="GO:0006085">
    <property type="term" value="P:acetyl-CoA biosynthetic process"/>
    <property type="evidence" value="ECO:0007669"/>
    <property type="project" value="UniProtKB-UniRule"/>
</dbReference>
<dbReference type="PRINTS" id="PR00471">
    <property type="entry name" value="ACETATEKNASE"/>
</dbReference>
<dbReference type="UniPathway" id="UPA00340">
    <property type="reaction ID" value="UER00458"/>
</dbReference>
<protein>
    <recommendedName>
        <fullName evidence="9">Acetate kinase</fullName>
        <ecNumber evidence="9">2.7.2.1</ecNumber>
    </recommendedName>
    <alternativeName>
        <fullName evidence="9">Acetokinase</fullName>
    </alternativeName>
</protein>
<dbReference type="InterPro" id="IPR023865">
    <property type="entry name" value="Aliphatic_acid_kinase_CS"/>
</dbReference>
<keyword evidence="7 9" id="KW-0067">ATP-binding</keyword>